<dbReference type="PIRSF" id="PIRSF000138">
    <property type="entry name" value="Al-hdrx_acd_dh"/>
    <property type="match status" value="1"/>
</dbReference>
<reference evidence="8" key="2">
    <citation type="submission" date="2023-06" db="EMBL/GenBank/DDBJ databases">
        <authorList>
            <consortium name="Lawrence Berkeley National Laboratory"/>
            <person name="Mondo S.J."/>
            <person name="Hensen N."/>
            <person name="Bonometti L."/>
            <person name="Westerberg I."/>
            <person name="Brannstrom I.O."/>
            <person name="Guillou S."/>
            <person name="Cros-Aarteil S."/>
            <person name="Calhoun S."/>
            <person name="Haridas S."/>
            <person name="Kuo A."/>
            <person name="Pangilinan J."/>
            <person name="Riley R."/>
            <person name="Labutti K."/>
            <person name="Andreopoulos B."/>
            <person name="Lipzen A."/>
            <person name="Chen C."/>
            <person name="Yanf M."/>
            <person name="Daum C."/>
            <person name="Ng V."/>
            <person name="Clum A."/>
            <person name="Steindorff A."/>
            <person name="Ohm R."/>
            <person name="Martin F."/>
            <person name="Silar P."/>
            <person name="Natvig D."/>
            <person name="Lalanne C."/>
            <person name="Gautier V."/>
            <person name="Ament-Velasquez S.L."/>
            <person name="Kruys A."/>
            <person name="Hutchinson M.I."/>
            <person name="Powell A.J."/>
            <person name="Barry K."/>
            <person name="Miller A.N."/>
            <person name="Grigoriev I.V."/>
            <person name="Debuchy R."/>
            <person name="Gladieux P."/>
            <person name="Thoren M.H."/>
            <person name="Johannesson H."/>
        </authorList>
    </citation>
    <scope>NUCLEOTIDE SEQUENCE</scope>
    <source>
        <strain evidence="8">PSN324</strain>
    </source>
</reference>
<dbReference type="Pfam" id="PF01070">
    <property type="entry name" value="FMN_dh"/>
    <property type="match status" value="1"/>
</dbReference>
<feature type="binding site" evidence="5">
    <location>
        <position position="267"/>
    </location>
    <ligand>
        <name>glyoxylate</name>
        <dbReference type="ChEBI" id="CHEBI:36655"/>
    </ligand>
</feature>
<feature type="active site" description="Proton acceptor" evidence="4">
    <location>
        <position position="264"/>
    </location>
</feature>
<dbReference type="EMBL" id="MU865078">
    <property type="protein sequence ID" value="KAK4458211.1"/>
    <property type="molecule type" value="Genomic_DNA"/>
</dbReference>
<organism evidence="8 9">
    <name type="scientific">Cladorrhinum samala</name>
    <dbReference type="NCBI Taxonomy" id="585594"/>
    <lineage>
        <taxon>Eukaryota</taxon>
        <taxon>Fungi</taxon>
        <taxon>Dikarya</taxon>
        <taxon>Ascomycota</taxon>
        <taxon>Pezizomycotina</taxon>
        <taxon>Sordariomycetes</taxon>
        <taxon>Sordariomycetidae</taxon>
        <taxon>Sordariales</taxon>
        <taxon>Podosporaceae</taxon>
        <taxon>Cladorrhinum</taxon>
    </lineage>
</organism>
<evidence type="ECO:0000256" key="5">
    <source>
        <dbReference type="PIRSR" id="PIRSR000138-2"/>
    </source>
</evidence>
<comment type="similarity">
    <text evidence="3">Belongs to the FMN-dependent alpha-hydroxy acid dehydrogenase family.</text>
</comment>
<feature type="region of interest" description="Disordered" evidence="6">
    <location>
        <begin position="382"/>
        <end position="401"/>
    </location>
</feature>
<evidence type="ECO:0000313" key="9">
    <source>
        <dbReference type="Proteomes" id="UP001321749"/>
    </source>
</evidence>
<evidence type="ECO:0000256" key="1">
    <source>
        <dbReference type="ARBA" id="ARBA00001917"/>
    </source>
</evidence>
<keyword evidence="5" id="KW-0285">Flavoprotein</keyword>
<name>A0AAV9HGM5_9PEZI</name>
<feature type="domain" description="FMN hydroxy acid dehydrogenase" evidence="7">
    <location>
        <begin position="8"/>
        <end position="371"/>
    </location>
</feature>
<evidence type="ECO:0000256" key="2">
    <source>
        <dbReference type="ARBA" id="ARBA00023002"/>
    </source>
</evidence>
<feature type="region of interest" description="Disordered" evidence="6">
    <location>
        <begin position="176"/>
        <end position="202"/>
    </location>
</feature>
<feature type="binding site" evidence="5">
    <location>
        <position position="167"/>
    </location>
    <ligand>
        <name>glyoxylate</name>
        <dbReference type="ChEBI" id="CHEBI:36655"/>
    </ligand>
</feature>
<dbReference type="InterPro" id="IPR012133">
    <property type="entry name" value="Alpha-hydoxy_acid_DH_FMN"/>
</dbReference>
<feature type="binding site" evidence="5">
    <location>
        <begin position="321"/>
        <end position="322"/>
    </location>
    <ligand>
        <name>FMN</name>
        <dbReference type="ChEBI" id="CHEBI:58210"/>
    </ligand>
</feature>
<dbReference type="Proteomes" id="UP001321749">
    <property type="component" value="Unassembled WGS sequence"/>
</dbReference>
<feature type="compositionally biased region" description="Polar residues" evidence="6">
    <location>
        <begin position="187"/>
        <end position="202"/>
    </location>
</feature>
<feature type="binding site" evidence="5">
    <location>
        <position position="141"/>
    </location>
    <ligand>
        <name>glyoxylate</name>
        <dbReference type="ChEBI" id="CHEBI:36655"/>
    </ligand>
</feature>
<keyword evidence="9" id="KW-1185">Reference proteome</keyword>
<protein>
    <submittedName>
        <fullName evidence="8">FMN-dependent dehydrogenase</fullName>
    </submittedName>
</protein>
<dbReference type="InterPro" id="IPR013785">
    <property type="entry name" value="Aldolase_TIM"/>
</dbReference>
<feature type="binding site" evidence="5">
    <location>
        <position position="240"/>
    </location>
    <ligand>
        <name>FMN</name>
        <dbReference type="ChEBI" id="CHEBI:58210"/>
    </ligand>
</feature>
<evidence type="ECO:0000259" key="7">
    <source>
        <dbReference type="PROSITE" id="PS51349"/>
    </source>
</evidence>
<feature type="binding site" evidence="5">
    <location>
        <position position="262"/>
    </location>
    <ligand>
        <name>FMN</name>
        <dbReference type="ChEBI" id="CHEBI:58210"/>
    </ligand>
</feature>
<gene>
    <name evidence="8" type="ORF">QBC42DRAFT_315662</name>
</gene>
<evidence type="ECO:0000256" key="6">
    <source>
        <dbReference type="SAM" id="MobiDB-lite"/>
    </source>
</evidence>
<sequence length="401" mass="42323">MSPPTAKPPLSSLLSTHDFVSSSLGSLAPKPLAFLTSAATDCHTHRSNTSTYSLLLLRPLALIPVHQPISLSTSILSCPVSSPLYASPTSLGKLFHPRGELEIASACHALRIAQVVSTSASFPLAAVCSAQTTHPKFFSLYMDRARPNSAKLLGSLASLGVTAVWLTVDAPVMGKREADERVPVSPSDDTTTPMAGTSASPSRTGALGRMMGSYVDASTSWDDVAWIRRHAGAGTKIVLKGIQTASDALRAARAGVDGIVISNHGGRSLDTSAATVLVLLELQRCCPEVFGWMEVMIDGGIMRGTDVFKALCLGARAVGVGRGVLHGLGYGREGVERYFSILNEELVTTMRMCGVTSLEDLHPGYVNTRAVDHLIPEGASDQHPYAKWSRKGGGSSSKSKL</sequence>
<evidence type="ECO:0000313" key="8">
    <source>
        <dbReference type="EMBL" id="KAK4458211.1"/>
    </source>
</evidence>
<reference evidence="8" key="1">
    <citation type="journal article" date="2023" name="Mol. Phylogenet. Evol.">
        <title>Genome-scale phylogeny and comparative genomics of the fungal order Sordariales.</title>
        <authorList>
            <person name="Hensen N."/>
            <person name="Bonometti L."/>
            <person name="Westerberg I."/>
            <person name="Brannstrom I.O."/>
            <person name="Guillou S."/>
            <person name="Cros-Aarteil S."/>
            <person name="Calhoun S."/>
            <person name="Haridas S."/>
            <person name="Kuo A."/>
            <person name="Mondo S."/>
            <person name="Pangilinan J."/>
            <person name="Riley R."/>
            <person name="LaButti K."/>
            <person name="Andreopoulos B."/>
            <person name="Lipzen A."/>
            <person name="Chen C."/>
            <person name="Yan M."/>
            <person name="Daum C."/>
            <person name="Ng V."/>
            <person name="Clum A."/>
            <person name="Steindorff A."/>
            <person name="Ohm R.A."/>
            <person name="Martin F."/>
            <person name="Silar P."/>
            <person name="Natvig D.O."/>
            <person name="Lalanne C."/>
            <person name="Gautier V."/>
            <person name="Ament-Velasquez S.L."/>
            <person name="Kruys A."/>
            <person name="Hutchinson M.I."/>
            <person name="Powell A.J."/>
            <person name="Barry K."/>
            <person name="Miller A.N."/>
            <person name="Grigoriev I.V."/>
            <person name="Debuchy R."/>
            <person name="Gladieux P."/>
            <person name="Hiltunen Thoren M."/>
            <person name="Johannesson H."/>
        </authorList>
    </citation>
    <scope>NUCLEOTIDE SEQUENCE</scope>
    <source>
        <strain evidence="8">PSN324</strain>
    </source>
</reference>
<dbReference type="SUPFAM" id="SSF51395">
    <property type="entry name" value="FMN-linked oxidoreductases"/>
    <property type="match status" value="1"/>
</dbReference>
<dbReference type="PANTHER" id="PTHR10578">
    <property type="entry name" value="S -2-HYDROXY-ACID OXIDASE-RELATED"/>
    <property type="match status" value="1"/>
</dbReference>
<evidence type="ECO:0000256" key="4">
    <source>
        <dbReference type="PIRSR" id="PIRSR000138-1"/>
    </source>
</evidence>
<dbReference type="GO" id="GO:0016491">
    <property type="term" value="F:oxidoreductase activity"/>
    <property type="evidence" value="ECO:0007669"/>
    <property type="project" value="UniProtKB-KW"/>
</dbReference>
<comment type="cofactor">
    <cofactor evidence="1">
        <name>FMN</name>
        <dbReference type="ChEBI" id="CHEBI:58210"/>
    </cofactor>
</comment>
<dbReference type="Gene3D" id="3.20.20.70">
    <property type="entry name" value="Aldolase class I"/>
    <property type="match status" value="1"/>
</dbReference>
<keyword evidence="2" id="KW-0560">Oxidoreductase</keyword>
<comment type="caution">
    <text evidence="8">The sequence shown here is derived from an EMBL/GenBank/DDBJ whole genome shotgun (WGS) entry which is preliminary data.</text>
</comment>
<evidence type="ECO:0000256" key="3">
    <source>
        <dbReference type="ARBA" id="ARBA00024042"/>
    </source>
</evidence>
<dbReference type="PROSITE" id="PS51349">
    <property type="entry name" value="FMN_HYDROXY_ACID_DH_2"/>
    <property type="match status" value="1"/>
</dbReference>
<proteinExistence type="inferred from homology"/>
<dbReference type="GO" id="GO:0010181">
    <property type="term" value="F:FMN binding"/>
    <property type="evidence" value="ECO:0007669"/>
    <property type="project" value="InterPro"/>
</dbReference>
<feature type="binding site" evidence="5">
    <location>
        <position position="264"/>
    </location>
    <ligand>
        <name>glyoxylate</name>
        <dbReference type="ChEBI" id="CHEBI:36655"/>
    </ligand>
</feature>
<dbReference type="AlphaFoldDB" id="A0AAV9HGM5"/>
<feature type="binding site" evidence="5">
    <location>
        <position position="176"/>
    </location>
    <ligand>
        <name>glyoxylate</name>
        <dbReference type="ChEBI" id="CHEBI:36655"/>
    </ligand>
</feature>
<feature type="binding site" evidence="5">
    <location>
        <position position="117"/>
    </location>
    <ligand>
        <name>FMN</name>
        <dbReference type="ChEBI" id="CHEBI:58210"/>
    </ligand>
</feature>
<dbReference type="InterPro" id="IPR037396">
    <property type="entry name" value="FMN_HAD"/>
</dbReference>
<dbReference type="InterPro" id="IPR000262">
    <property type="entry name" value="FMN-dep_DH"/>
</dbReference>
<dbReference type="PANTHER" id="PTHR10578:SF104">
    <property type="entry name" value="CYTOCHROME B2, MITOCHONDRIAL-RELATED"/>
    <property type="match status" value="1"/>
</dbReference>
<keyword evidence="5" id="KW-0288">FMN</keyword>
<accession>A0AAV9HGM5</accession>